<evidence type="ECO:0000313" key="2">
    <source>
        <dbReference type="EMBL" id="AIC16299.1"/>
    </source>
</evidence>
<feature type="transmembrane region" description="Helical" evidence="1">
    <location>
        <begin position="12"/>
        <end position="32"/>
    </location>
</feature>
<sequence>MLSVDGGGPKSAFFIIHTYMCVIKMGSVSGSGGSSNSTIHDRSASLLAGVAAAIMIVIVAAAYPGHSLASPQLSAAGGMQNNNNDDNNIKFTSLSAYDSNHGYLGQIKDNKIFKSGEPVFIQANFTNPGDPAGNNNNYLVIIEVRNGDTSETVALSSVQAKFAGAGNNLAVETYWKPLDQKASHQYYTILVFLQKLEDLNKTPIQPPVVSARVQVV</sequence>
<organism evidence="2 3">
    <name type="scientific">Nitrososphaera viennensis EN76</name>
    <dbReference type="NCBI Taxonomy" id="926571"/>
    <lineage>
        <taxon>Archaea</taxon>
        <taxon>Nitrososphaerota</taxon>
        <taxon>Nitrososphaeria</taxon>
        <taxon>Nitrososphaerales</taxon>
        <taxon>Nitrososphaeraceae</taxon>
        <taxon>Nitrososphaera</taxon>
    </lineage>
</organism>
<name>A0A060HI94_9ARCH</name>
<keyword evidence="1" id="KW-0812">Transmembrane</keyword>
<evidence type="ECO:0000256" key="1">
    <source>
        <dbReference type="SAM" id="Phobius"/>
    </source>
</evidence>
<gene>
    <name evidence="2" type="ORF">NVIE_020420</name>
</gene>
<keyword evidence="3" id="KW-1185">Reference proteome</keyword>
<dbReference type="HOGENOM" id="CLU_1275364_0_0_2"/>
<dbReference type="AlphaFoldDB" id="A0A060HI94"/>
<feature type="transmembrane region" description="Helical" evidence="1">
    <location>
        <begin position="44"/>
        <end position="63"/>
    </location>
</feature>
<evidence type="ECO:0000313" key="3">
    <source>
        <dbReference type="Proteomes" id="UP000027093"/>
    </source>
</evidence>
<dbReference type="Proteomes" id="UP000027093">
    <property type="component" value="Chromosome"/>
</dbReference>
<keyword evidence="1" id="KW-0472">Membrane</keyword>
<keyword evidence="1" id="KW-1133">Transmembrane helix</keyword>
<dbReference type="EMBL" id="CP007536">
    <property type="protein sequence ID" value="AIC16299.1"/>
    <property type="molecule type" value="Genomic_DNA"/>
</dbReference>
<protein>
    <submittedName>
        <fullName evidence="2">Uncharacterized protein</fullName>
    </submittedName>
</protein>
<dbReference type="STRING" id="926571.NVIE_020420"/>
<reference evidence="2 3" key="1">
    <citation type="journal article" date="2014" name="Int. J. Syst. Evol. Microbiol.">
        <title>Nitrososphaera viennensis gen. nov., sp. nov., an aerobic and mesophilic, ammonia-oxidizing archaeon from soil and a member of the archaeal phylum Thaumarchaeota.</title>
        <authorList>
            <person name="Stieglmeier M."/>
            <person name="Klingl A."/>
            <person name="Alves R.J."/>
            <person name="Rittmann S.K."/>
            <person name="Melcher M."/>
            <person name="Leisch N."/>
            <person name="Schleper C."/>
        </authorList>
    </citation>
    <scope>NUCLEOTIDE SEQUENCE [LARGE SCALE GENOMIC DNA]</scope>
    <source>
        <strain evidence="2">EN76</strain>
    </source>
</reference>
<accession>A0A060HI94</accession>
<proteinExistence type="predicted"/>
<dbReference type="KEGG" id="nvn:NVIE_020420"/>